<dbReference type="PROSITE" id="PS51257">
    <property type="entry name" value="PROKAR_LIPOPROTEIN"/>
    <property type="match status" value="1"/>
</dbReference>
<accession>A0A2M6Z2F7</accession>
<dbReference type="Proteomes" id="UP000228777">
    <property type="component" value="Unassembled WGS sequence"/>
</dbReference>
<evidence type="ECO:0000313" key="2">
    <source>
        <dbReference type="Proteomes" id="UP000228777"/>
    </source>
</evidence>
<dbReference type="EMBL" id="PEWP01000045">
    <property type="protein sequence ID" value="PIU46532.1"/>
    <property type="molecule type" value="Genomic_DNA"/>
</dbReference>
<proteinExistence type="predicted"/>
<dbReference type="AlphaFoldDB" id="A0A2M6Z2F7"/>
<feature type="non-terminal residue" evidence="1">
    <location>
        <position position="104"/>
    </location>
</feature>
<evidence type="ECO:0000313" key="1">
    <source>
        <dbReference type="EMBL" id="PIU46532.1"/>
    </source>
</evidence>
<organism evidence="1 2">
    <name type="scientific">bacterium (Candidatus Gribaldobacteria) CG07_land_8_20_14_0_80_33_18</name>
    <dbReference type="NCBI Taxonomy" id="2014272"/>
    <lineage>
        <taxon>Bacteria</taxon>
        <taxon>Candidatus Gribaldobacteria</taxon>
    </lineage>
</organism>
<name>A0A2M6Z2F7_9BACT</name>
<gene>
    <name evidence="1" type="ORF">COS93_02245</name>
</gene>
<protein>
    <submittedName>
        <fullName evidence="1">Uncharacterized protein</fullName>
    </submittedName>
</protein>
<sequence>MNKFITVILIVLLVATIGCGAYFYQKNVKTTKMLQDKTTALENSIKEKTALQQKVVKVLNYAKAVDLLLDTVRKDMGLSKKYNYSDVELLSQISNVVKTTNDTE</sequence>
<reference evidence="2" key="1">
    <citation type="submission" date="2017-09" db="EMBL/GenBank/DDBJ databases">
        <title>Depth-based differentiation of microbial function through sediment-hosted aquifers and enrichment of novel symbionts in the deep terrestrial subsurface.</title>
        <authorList>
            <person name="Probst A.J."/>
            <person name="Ladd B."/>
            <person name="Jarett J.K."/>
            <person name="Geller-Mcgrath D.E."/>
            <person name="Sieber C.M.K."/>
            <person name="Emerson J.B."/>
            <person name="Anantharaman K."/>
            <person name="Thomas B.C."/>
            <person name="Malmstrom R."/>
            <person name="Stieglmeier M."/>
            <person name="Klingl A."/>
            <person name="Woyke T."/>
            <person name="Ryan C.M."/>
            <person name="Banfield J.F."/>
        </authorList>
    </citation>
    <scope>NUCLEOTIDE SEQUENCE [LARGE SCALE GENOMIC DNA]</scope>
</reference>
<comment type="caution">
    <text evidence="1">The sequence shown here is derived from an EMBL/GenBank/DDBJ whole genome shotgun (WGS) entry which is preliminary data.</text>
</comment>